<dbReference type="Proteomes" id="UP000078512">
    <property type="component" value="Unassembled WGS sequence"/>
</dbReference>
<name>A0A197JAP0_9FUNG</name>
<organism evidence="2 3">
    <name type="scientific">Linnemannia elongata AG-77</name>
    <dbReference type="NCBI Taxonomy" id="1314771"/>
    <lineage>
        <taxon>Eukaryota</taxon>
        <taxon>Fungi</taxon>
        <taxon>Fungi incertae sedis</taxon>
        <taxon>Mucoromycota</taxon>
        <taxon>Mortierellomycotina</taxon>
        <taxon>Mortierellomycetes</taxon>
        <taxon>Mortierellales</taxon>
        <taxon>Mortierellaceae</taxon>
        <taxon>Linnemannia</taxon>
    </lineage>
</organism>
<dbReference type="AlphaFoldDB" id="A0A197JAP0"/>
<evidence type="ECO:0000313" key="2">
    <source>
        <dbReference type="EMBL" id="OAQ22177.1"/>
    </source>
</evidence>
<reference evidence="2 3" key="1">
    <citation type="submission" date="2016-05" db="EMBL/GenBank/DDBJ databases">
        <title>Genome sequencing reveals origins of a unique bacterial endosymbiosis in the earliest lineages of terrestrial Fungi.</title>
        <authorList>
            <consortium name="DOE Joint Genome Institute"/>
            <person name="Uehling J."/>
            <person name="Gryganskyi A."/>
            <person name="Hameed K."/>
            <person name="Tschaplinski T."/>
            <person name="Misztal P."/>
            <person name="Wu S."/>
            <person name="Desiro A."/>
            <person name="Vande Pol N."/>
            <person name="Du Z.-Y."/>
            <person name="Zienkiewicz A."/>
            <person name="Zienkiewicz K."/>
            <person name="Morin E."/>
            <person name="Tisserant E."/>
            <person name="Splivallo R."/>
            <person name="Hainaut M."/>
            <person name="Henrissat B."/>
            <person name="Ohm R."/>
            <person name="Kuo A."/>
            <person name="Yan J."/>
            <person name="Lipzen A."/>
            <person name="Nolan M."/>
            <person name="Labutti K."/>
            <person name="Barry K."/>
            <person name="Goldstein A."/>
            <person name="Labbe J."/>
            <person name="Schadt C."/>
            <person name="Tuskan G."/>
            <person name="Grigoriev I."/>
            <person name="Martin F."/>
            <person name="Vilgalys R."/>
            <person name="Bonito G."/>
        </authorList>
    </citation>
    <scope>NUCLEOTIDE SEQUENCE [LARGE SCALE GENOMIC DNA]</scope>
    <source>
        <strain evidence="2 3">AG-77</strain>
    </source>
</reference>
<evidence type="ECO:0000313" key="3">
    <source>
        <dbReference type="Proteomes" id="UP000078512"/>
    </source>
</evidence>
<sequence length="166" mass="18331">MKFTSIIAFLALSAATVVALPVAENTPVQLYRRAVCDSQGEDVLNKLSQTRNALSQLEDDYYRVSRNPVPGPTFNRAKKYLNTIIVEIKDEVNDPVSKRSSGPVLVSARAQFQDAAVKLRLTLESIGLPNLGSRLTQDLDGFTYLSRTSSVRIDELITCWRKAGGK</sequence>
<accession>A0A197JAP0</accession>
<keyword evidence="1" id="KW-0732">Signal</keyword>
<protein>
    <submittedName>
        <fullName evidence="2">Uncharacterized protein</fullName>
    </submittedName>
</protein>
<keyword evidence="3" id="KW-1185">Reference proteome</keyword>
<dbReference type="OrthoDB" id="2478637at2759"/>
<dbReference type="EMBL" id="KV442209">
    <property type="protein sequence ID" value="OAQ22177.1"/>
    <property type="molecule type" value="Genomic_DNA"/>
</dbReference>
<feature type="chain" id="PRO_5008275764" evidence="1">
    <location>
        <begin position="20"/>
        <end position="166"/>
    </location>
</feature>
<proteinExistence type="predicted"/>
<evidence type="ECO:0000256" key="1">
    <source>
        <dbReference type="SAM" id="SignalP"/>
    </source>
</evidence>
<feature type="signal peptide" evidence="1">
    <location>
        <begin position="1"/>
        <end position="19"/>
    </location>
</feature>
<gene>
    <name evidence="2" type="ORF">K457DRAFT_26328</name>
</gene>